<dbReference type="EMBL" id="AGBM01000002">
    <property type="protein sequence ID" value="EJK98996.1"/>
    <property type="molecule type" value="Genomic_DNA"/>
</dbReference>
<feature type="region of interest" description="Disordered" evidence="1">
    <location>
        <begin position="778"/>
        <end position="799"/>
    </location>
</feature>
<dbReference type="HOGENOM" id="CLU_003729_0_0_6"/>
<organism evidence="3">
    <name type="scientific">Pseudomonas fluorescens (strain Q2-87)</name>
    <dbReference type="NCBI Taxonomy" id="1038922"/>
    <lineage>
        <taxon>Bacteria</taxon>
        <taxon>Pseudomonadati</taxon>
        <taxon>Pseudomonadota</taxon>
        <taxon>Gammaproteobacteria</taxon>
        <taxon>Pseudomonadales</taxon>
        <taxon>Pseudomonadaceae</taxon>
        <taxon>Pseudomonas</taxon>
    </lineage>
</organism>
<dbReference type="PATRIC" id="fig|1038922.3.peg.5606"/>
<sequence length="1534" mass="172800">MTQTTTSTSPATPNANLGDAVLNQLLAGPTSPEVAAALLRNALKKLYPDLHLDPNNTVVGEPDWAIIDDEIVELPTRYQTLSNMLAARMKQSSATLLIEGFHFLTHLPLASPEVHLPVRIGQIGRLINELTPVMVPACQEQQLEYWNTALGTAPPRWHGLSSMLHRLWDVQEVKGWTTGECEMARQLFLYPDLQDRKANDPYDTHAYLVDISEVFGEKTIRLIDNSLVVLIGNIDKEETILAYSLRRGYEKFDSLRALGQTLPDLLGNLDGKKIRWRLYEPDGNIFDHKACGLIDAQIQILGSPDILRGFIVDESEQPANSATNTKTGPDGAWFEKQMPDWLQQASASDQALFAQHMKNLSALGSSHAGKTYLDDIPTIKRYALDELKRQMQSEHADAATLDPQQIEMQIRSPVVWGTFVVPGKIETTRFNLVDLALQNLIALPLGDKAVNSVGDNALPKWMTVDYVEKLITKIDIGRVYPDLIKRKLLGDTTESTRRENLYVSQLRIQLPMLALESKIRGQGNMDERGYRYVAALMEPEEAERKVDGQPIVLRKLAFVSGQASSDPGDVVTNMFVIGPQDLAAGPCVLYRPLLEPQLSQYPTPSNLIYAIRQTASLRQSVLAWLPDGVRETYSRYVFPGPMPSPWAIVEFATDPFSAWTNTAPVSLSNQTLGADFLPYLFKSNAQALTELADRQSVSNSESRWQTFKQASWMIFNLALPYLGAAVGTATWLWQILDDAETLTQADETSDSQATWEAFVDLLLNMAMAITAHAIDRARENTRSRQTEAQQVAPELESQAKAEPVIEQLASLKSTELPPEHYDAIHYSGALAGKSGERAKLLKSFSINKPAHAEQLKGEGPFKGLYKEDEAWFAKMADKWFKVTVEGDHVAIVDEHDPKRTGPALMRHMYGEWQVDTRLRLRGSGSEGARHKVIADARSLGVELLAELNRFEERKPESQKLLTMNAKEMNKASGSAKELKRIVYLSTLKTQRESYEEALKILTEWPVFESRPDAPQARLGYLNAQINFTFEEIDALQERFIPALRESLDMVTSGVEEVQQQHIDAADAMIRVGDDMVERLDYMETRFTSLKKLGREGFDFLREHRAKMPAYKSDAIRLIQLDMYRHICLTLDSVNTVPEAWSDVNQLVDNITVAYQSLHDAIDERSVIRLDEQIDTFGSLTEQFTAIEEHLQYLSTEYKDNVRPPELNRLGKQIGTIKKRALRHLAWALDERSNRRSTDGPYEARPRPRKKFIRARFWGLVSGEPRLSKMKEETGWVDVKNPLTDTIIATFHRKETGEWVPHLNAALPAIVPALTTSIEKGKALIGGLTTFKAQIQTYMKTPSRSPTGVGIILNAHASRMEKVGIAITKALDNASNETVGVAADVRREAESTRSELKKMSKALYEEGFETVLNVVKQRAPTMESLIWLKSRNQISITKQKNRQRLKKAPYGYLDRYEIKDLKENKTLWFADFRYSTDWVPAHTYLSGRLKTPEQISAKKAGESAKELSQRQLIDLYRSEIAVDQAKEVFFAKQRS</sequence>
<proteinExistence type="predicted"/>
<dbReference type="Pfam" id="PF20178">
    <property type="entry name" value="ToxA_N"/>
    <property type="match status" value="1"/>
</dbReference>
<dbReference type="Proteomes" id="UP000007289">
    <property type="component" value="Chromosome"/>
</dbReference>
<reference evidence="3" key="1">
    <citation type="journal article" date="2012" name="PLoS Genet.">
        <title>Comparative Genomics of Plant-Associated Pseudomonas spp.: Insights into Diversity and Inheritance of Traits Involved in Multitrophic Interactions.</title>
        <authorList>
            <person name="Loper J.E."/>
            <person name="Hassan K.A."/>
            <person name="Mavrodi D.V."/>
            <person name="Davis E.W.II."/>
            <person name="Lim C.K."/>
            <person name="Shaffer B.T."/>
            <person name="Elbourne L.D."/>
            <person name="Stockwell V.O."/>
            <person name="Hartney S.L."/>
            <person name="Breakwell K."/>
            <person name="Henkels M.D."/>
            <person name="Tetu S.G."/>
            <person name="Rangel L.I."/>
            <person name="Kidarsa T.A."/>
            <person name="Wilson N.L."/>
            <person name="van de Mortel J.E."/>
            <person name="Song C."/>
            <person name="Blumhagen R."/>
            <person name="Radune D."/>
            <person name="Hostetler J.B."/>
            <person name="Brinkac L.M."/>
            <person name="Durkin A.S."/>
            <person name="Kluepfel D.A."/>
            <person name="Wechter W.P."/>
            <person name="Anderson A.J."/>
            <person name="Kim Y.C."/>
            <person name="Pierson L.S.III."/>
            <person name="Pierson E.A."/>
            <person name="Lindow S.E."/>
            <person name="Kobayashi D.Y."/>
            <person name="Raaijmakers J.M."/>
            <person name="Weller D.M."/>
            <person name="Thomashow L.S."/>
            <person name="Allen A.E."/>
            <person name="Paulsen I.T."/>
        </authorList>
    </citation>
    <scope>NUCLEOTIDE SEQUENCE [LARGE SCALE GENOMIC DNA]</scope>
    <source>
        <strain evidence="3">Q2-87</strain>
    </source>
</reference>
<evidence type="ECO:0000256" key="1">
    <source>
        <dbReference type="SAM" id="MobiDB-lite"/>
    </source>
</evidence>
<feature type="domain" description="Dermonecrotic toxin N-terminal" evidence="2">
    <location>
        <begin position="373"/>
        <end position="619"/>
    </location>
</feature>
<dbReference type="RefSeq" id="WP_003187080.1">
    <property type="nucleotide sequence ID" value="NZ_CM001558.1"/>
</dbReference>
<dbReference type="eggNOG" id="ENOG503010E">
    <property type="taxonomic scope" value="Bacteria"/>
</dbReference>
<comment type="caution">
    <text evidence="3">The sequence shown here is derived from an EMBL/GenBank/DDBJ whole genome shotgun (WGS) entry which is preliminary data.</text>
</comment>
<gene>
    <name evidence="3" type="ORF">PflQ2_5621</name>
</gene>
<name>J2MEA0_PSEFQ</name>
<evidence type="ECO:0000259" key="2">
    <source>
        <dbReference type="Pfam" id="PF20178"/>
    </source>
</evidence>
<evidence type="ECO:0000313" key="3">
    <source>
        <dbReference type="EMBL" id="EJK98996.1"/>
    </source>
</evidence>
<dbReference type="InterPro" id="IPR046673">
    <property type="entry name" value="ToxA_N"/>
</dbReference>
<accession>J2MEA0</accession>
<protein>
    <recommendedName>
        <fullName evidence="2">Dermonecrotic toxin N-terminal domain-containing protein</fullName>
    </recommendedName>
</protein>